<dbReference type="Gene3D" id="2.60.40.10">
    <property type="entry name" value="Immunoglobulins"/>
    <property type="match status" value="1"/>
</dbReference>
<dbReference type="PROSITE" id="PS50200">
    <property type="entry name" value="RA"/>
    <property type="match status" value="1"/>
</dbReference>
<evidence type="ECO:0000259" key="2">
    <source>
        <dbReference type="PROSITE" id="PS50853"/>
    </source>
</evidence>
<dbReference type="PROSITE" id="PS50853">
    <property type="entry name" value="FN3"/>
    <property type="match status" value="1"/>
</dbReference>
<dbReference type="AlphaFoldDB" id="A0A1I7YP53"/>
<dbReference type="InterPro" id="IPR039269">
    <property type="entry name" value="ANKFN1"/>
</dbReference>
<dbReference type="Gene3D" id="3.10.20.90">
    <property type="entry name" value="Phosphatidylinositol 3-kinase Catalytic Subunit, Chain A, domain 1"/>
    <property type="match status" value="1"/>
</dbReference>
<dbReference type="InterPro" id="IPR013783">
    <property type="entry name" value="Ig-like_fold"/>
</dbReference>
<dbReference type="GO" id="GO:0000132">
    <property type="term" value="P:establishment of mitotic spindle orientation"/>
    <property type="evidence" value="ECO:0007669"/>
    <property type="project" value="TreeGrafter"/>
</dbReference>
<protein>
    <submittedName>
        <fullName evidence="4">Fibronectin type-III domain-containing protein</fullName>
    </submittedName>
</protein>
<proteinExistence type="predicted"/>
<dbReference type="SMART" id="SM00314">
    <property type="entry name" value="RA"/>
    <property type="match status" value="1"/>
</dbReference>
<organism evidence="3 4">
    <name type="scientific">Steinernema glaseri</name>
    <dbReference type="NCBI Taxonomy" id="37863"/>
    <lineage>
        <taxon>Eukaryota</taxon>
        <taxon>Metazoa</taxon>
        <taxon>Ecdysozoa</taxon>
        <taxon>Nematoda</taxon>
        <taxon>Chromadorea</taxon>
        <taxon>Rhabditida</taxon>
        <taxon>Tylenchina</taxon>
        <taxon>Panagrolaimomorpha</taxon>
        <taxon>Strongyloidoidea</taxon>
        <taxon>Steinernematidae</taxon>
        <taxon>Steinernema</taxon>
    </lineage>
</organism>
<dbReference type="GO" id="GO:0061172">
    <property type="term" value="P:regulation of establishment of bipolar cell polarity"/>
    <property type="evidence" value="ECO:0007669"/>
    <property type="project" value="TreeGrafter"/>
</dbReference>
<dbReference type="SUPFAM" id="SSF49265">
    <property type="entry name" value="Fibronectin type III"/>
    <property type="match status" value="1"/>
</dbReference>
<dbReference type="PANTHER" id="PTHR21437">
    <property type="entry name" value="WIDE AWAKE"/>
    <property type="match status" value="1"/>
</dbReference>
<dbReference type="GO" id="GO:0007165">
    <property type="term" value="P:signal transduction"/>
    <property type="evidence" value="ECO:0007669"/>
    <property type="project" value="InterPro"/>
</dbReference>
<feature type="domain" description="Ras-associating" evidence="1">
    <location>
        <begin position="643"/>
        <end position="735"/>
    </location>
</feature>
<dbReference type="InterPro" id="IPR003961">
    <property type="entry name" value="FN3_dom"/>
</dbReference>
<dbReference type="Pfam" id="PF00788">
    <property type="entry name" value="RA"/>
    <property type="match status" value="1"/>
</dbReference>
<dbReference type="CDD" id="cd00063">
    <property type="entry name" value="FN3"/>
    <property type="match status" value="1"/>
</dbReference>
<dbReference type="CDD" id="cd17117">
    <property type="entry name" value="RA_ANKFN1_like"/>
    <property type="match status" value="1"/>
</dbReference>
<feature type="domain" description="Fibronectin type-III" evidence="2">
    <location>
        <begin position="18"/>
        <end position="114"/>
    </location>
</feature>
<sequence>MSARSSTRSVEVGDQISVLTNATVEAISSSQVLIRFVPTAAQRRSTARYKVEWSTSEDFDIIAGSTITPHSRQTSIVIGGLSYGERYTFRITALSLRGMIGCPVVCVPHVLRISCWNDDPDTSGCGQVHRENVAALYEEVEKYRSSTVWQRVFPKSTGSGGKKKRGGFKNIFSSTTKFVKHVNKGTFLASIVYTDDRILCTMDDTIPIMVIDDEQRSISNEDTNWLVKASLCWDQVAELHERETVCSSATLMRSKIIDTVLMMQKALEIRDLGRIHHHQLHPTSDVTFIITVQFLGDSPKSQSLTKMTSLNKFLRKKTCCDAVNTIIQEIVGIINTFEASQIPVEKGLYLCYLKLFSSLSSLHVVVPSHQPNMMPFTKLRDNPHVTKEEWDAFVDPDIDMPAQRQFLHQLLAKSKMLASDLGLEELSADRLRFFSVRLIQVHEDVSMILLLPQTSEVCVVSTSTFEGIPLGCITVPLPSFELFFFLTYNPIFIHNYVRLSLFLEHYIMITHYEQRQCLLETDAQVYGELNEKLTFFQNQLDQVWKQARWLSQTVSLAREKNSHSSVETARYMCPNNENPIFTPYILGAEKMQAITEGRSAVDGFSSIDQLYMESSFATSDRIALSSKQTSCETLPCSPGDGTDTTVIRVYAAYNCGLTKGTSVRLQVSPSTTSKEVVELVVEQISKITSSADPPIEFCLVVVIGARERRLRDDFPPLKLQNPWSKGKLFVRRRQCLLAAIQNGNEAAV</sequence>
<dbReference type="InterPro" id="IPR036116">
    <property type="entry name" value="FN3_sf"/>
</dbReference>
<dbReference type="Pfam" id="PF00041">
    <property type="entry name" value="fn3"/>
    <property type="match status" value="1"/>
</dbReference>
<evidence type="ECO:0000313" key="3">
    <source>
        <dbReference type="Proteomes" id="UP000095287"/>
    </source>
</evidence>
<dbReference type="WBParaSite" id="L893_g18069.t1">
    <property type="protein sequence ID" value="L893_g18069.t1"/>
    <property type="gene ID" value="L893_g18069"/>
</dbReference>
<keyword evidence="3" id="KW-1185">Reference proteome</keyword>
<evidence type="ECO:0000313" key="4">
    <source>
        <dbReference type="WBParaSite" id="L893_g18069.t1"/>
    </source>
</evidence>
<dbReference type="PANTHER" id="PTHR21437:SF1">
    <property type="entry name" value="WIDE AWAKE"/>
    <property type="match status" value="1"/>
</dbReference>
<accession>A0A1I7YP53</accession>
<name>A0A1I7YP53_9BILA</name>
<dbReference type="InterPro" id="IPR000159">
    <property type="entry name" value="RA_dom"/>
</dbReference>
<evidence type="ECO:0000259" key="1">
    <source>
        <dbReference type="PROSITE" id="PS50200"/>
    </source>
</evidence>
<dbReference type="Proteomes" id="UP000095287">
    <property type="component" value="Unplaced"/>
</dbReference>
<reference evidence="4" key="1">
    <citation type="submission" date="2016-11" db="UniProtKB">
        <authorList>
            <consortium name="WormBaseParasite"/>
        </authorList>
    </citation>
    <scope>IDENTIFICATION</scope>
</reference>
<dbReference type="GO" id="GO:0005819">
    <property type="term" value="C:spindle"/>
    <property type="evidence" value="ECO:0007669"/>
    <property type="project" value="TreeGrafter"/>
</dbReference>